<dbReference type="InterPro" id="IPR013096">
    <property type="entry name" value="Cupin_2"/>
</dbReference>
<dbReference type="PANTHER" id="PTHR35848:SF6">
    <property type="entry name" value="CUPIN TYPE-2 DOMAIN-CONTAINING PROTEIN"/>
    <property type="match status" value="1"/>
</dbReference>
<dbReference type="RefSeq" id="WP_118769822.1">
    <property type="nucleotide sequence ID" value="NZ_JAJEPS010000014.1"/>
</dbReference>
<dbReference type="CDD" id="cd02221">
    <property type="entry name" value="cupin_TM1287-like"/>
    <property type="match status" value="1"/>
</dbReference>
<evidence type="ECO:0000259" key="2">
    <source>
        <dbReference type="Pfam" id="PF07883"/>
    </source>
</evidence>
<evidence type="ECO:0000256" key="1">
    <source>
        <dbReference type="ARBA" id="ARBA00022723"/>
    </source>
</evidence>
<dbReference type="SUPFAM" id="SSF51182">
    <property type="entry name" value="RmlC-like cupins"/>
    <property type="match status" value="1"/>
</dbReference>
<dbReference type="PANTHER" id="PTHR35848">
    <property type="entry name" value="OXALATE-BINDING PROTEIN"/>
    <property type="match status" value="1"/>
</dbReference>
<organism evidence="3 4">
    <name type="scientific">Hominiventricola filiformis</name>
    <dbReference type="NCBI Taxonomy" id="2885352"/>
    <lineage>
        <taxon>Bacteria</taxon>
        <taxon>Bacillati</taxon>
        <taxon>Bacillota</taxon>
        <taxon>Clostridia</taxon>
        <taxon>Lachnospirales</taxon>
        <taxon>Lachnospiraceae</taxon>
        <taxon>Hominiventricola</taxon>
    </lineage>
</organism>
<evidence type="ECO:0000313" key="4">
    <source>
        <dbReference type="Proteomes" id="UP001198220"/>
    </source>
</evidence>
<dbReference type="GO" id="GO:0046872">
    <property type="term" value="F:metal ion binding"/>
    <property type="evidence" value="ECO:0007669"/>
    <property type="project" value="UniProtKB-KW"/>
</dbReference>
<sequence length="113" mass="12628">MVRKAEIKVVEGLRGGKGRLEMHHILKPEELNGHGRVYALIRMEPHSSIGFHEHIGETEPYYIISGHGTFIDNDGSRIPVGPDDACLIECGQSHGFENDSDEELVMMALVYNE</sequence>
<proteinExistence type="predicted"/>
<keyword evidence="1" id="KW-0479">Metal-binding</keyword>
<comment type="caution">
    <text evidence="3">The sequence shown here is derived from an EMBL/GenBank/DDBJ whole genome shotgun (WGS) entry which is preliminary data.</text>
</comment>
<reference evidence="3 4" key="1">
    <citation type="submission" date="2021-10" db="EMBL/GenBank/DDBJ databases">
        <title>Anaerobic single-cell dispensing facilitates the cultivation of human gut bacteria.</title>
        <authorList>
            <person name="Afrizal A."/>
        </authorList>
    </citation>
    <scope>NUCLEOTIDE SEQUENCE [LARGE SCALE GENOMIC DNA]</scope>
    <source>
        <strain evidence="3 4">CLA-AA-H276</strain>
    </source>
</reference>
<accession>A0AAE3A9C8</accession>
<dbReference type="Proteomes" id="UP001198220">
    <property type="component" value="Unassembled WGS sequence"/>
</dbReference>
<dbReference type="InterPro" id="IPR014710">
    <property type="entry name" value="RmlC-like_jellyroll"/>
</dbReference>
<evidence type="ECO:0000313" key="3">
    <source>
        <dbReference type="EMBL" id="MCC2127064.1"/>
    </source>
</evidence>
<gene>
    <name evidence="3" type="ORF">LKD36_12890</name>
</gene>
<dbReference type="Gene3D" id="2.60.120.10">
    <property type="entry name" value="Jelly Rolls"/>
    <property type="match status" value="1"/>
</dbReference>
<protein>
    <submittedName>
        <fullName evidence="3">Cupin domain-containing protein</fullName>
    </submittedName>
</protein>
<dbReference type="AlphaFoldDB" id="A0AAE3A9C8"/>
<dbReference type="InterPro" id="IPR011051">
    <property type="entry name" value="RmlC_Cupin_sf"/>
</dbReference>
<dbReference type="Pfam" id="PF07883">
    <property type="entry name" value="Cupin_2"/>
    <property type="match status" value="1"/>
</dbReference>
<dbReference type="EMBL" id="JAJEPS010000014">
    <property type="protein sequence ID" value="MCC2127064.1"/>
    <property type="molecule type" value="Genomic_DNA"/>
</dbReference>
<name>A0AAE3A9C8_9FIRM</name>
<dbReference type="InterPro" id="IPR051610">
    <property type="entry name" value="GPI/OXD"/>
</dbReference>
<feature type="domain" description="Cupin type-2" evidence="2">
    <location>
        <begin position="40"/>
        <end position="108"/>
    </location>
</feature>
<keyword evidence="4" id="KW-1185">Reference proteome</keyword>